<evidence type="ECO:0000313" key="2">
    <source>
        <dbReference type="Proteomes" id="UP000315534"/>
    </source>
</evidence>
<dbReference type="AlphaFoldDB" id="A0A523XN24"/>
<accession>A0A523XN24</accession>
<organism evidence="1 2">
    <name type="scientific">candidate division TA06 bacterium</name>
    <dbReference type="NCBI Taxonomy" id="2250710"/>
    <lineage>
        <taxon>Bacteria</taxon>
        <taxon>Bacteria division TA06</taxon>
    </lineage>
</organism>
<comment type="caution">
    <text evidence="1">The sequence shown here is derived from an EMBL/GenBank/DDBJ whole genome shotgun (WGS) entry which is preliminary data.</text>
</comment>
<reference evidence="1 2" key="1">
    <citation type="submission" date="2019-03" db="EMBL/GenBank/DDBJ databases">
        <title>Metabolic potential of uncultured bacteria and archaea associated with petroleum seepage in deep-sea sediments.</title>
        <authorList>
            <person name="Dong X."/>
            <person name="Hubert C."/>
        </authorList>
    </citation>
    <scope>NUCLEOTIDE SEQUENCE [LARGE SCALE GENOMIC DNA]</scope>
    <source>
        <strain evidence="1">E29_bin36</strain>
    </source>
</reference>
<protein>
    <submittedName>
        <fullName evidence="1">Uncharacterized protein</fullName>
    </submittedName>
</protein>
<evidence type="ECO:0000313" key="1">
    <source>
        <dbReference type="EMBL" id="TET80690.1"/>
    </source>
</evidence>
<gene>
    <name evidence="1" type="ORF">E3J38_05155</name>
</gene>
<name>A0A523XN24_UNCT6</name>
<proteinExistence type="predicted"/>
<dbReference type="EMBL" id="SOIP01000309">
    <property type="protein sequence ID" value="TET80690.1"/>
    <property type="molecule type" value="Genomic_DNA"/>
</dbReference>
<sequence length="86" mass="9525">MRCFSHLLAQPTELYFVGTAPRSGGQKAVVVRLSGTGLLFLPEVIDPSAHPYLANSLPHSVLMICLTLLLPIVRYQKRSWYALEAT</sequence>
<dbReference type="Proteomes" id="UP000315534">
    <property type="component" value="Unassembled WGS sequence"/>
</dbReference>